<dbReference type="Pfam" id="PF01872">
    <property type="entry name" value="RibD_C"/>
    <property type="match status" value="1"/>
</dbReference>
<evidence type="ECO:0000256" key="11">
    <source>
        <dbReference type="ARBA" id="ARBA00047550"/>
    </source>
</evidence>
<dbReference type="EMBL" id="KZ454990">
    <property type="protein sequence ID" value="PKI83776.1"/>
    <property type="molecule type" value="Genomic_DNA"/>
</dbReference>
<dbReference type="InterPro" id="IPR024072">
    <property type="entry name" value="DHFR-like_dom_sf"/>
</dbReference>
<organism evidence="15 16">
    <name type="scientific">Malassezia vespertilionis</name>
    <dbReference type="NCBI Taxonomy" id="2020962"/>
    <lineage>
        <taxon>Eukaryota</taxon>
        <taxon>Fungi</taxon>
        <taxon>Dikarya</taxon>
        <taxon>Basidiomycota</taxon>
        <taxon>Ustilaginomycotina</taxon>
        <taxon>Malasseziomycetes</taxon>
        <taxon>Malasseziales</taxon>
        <taxon>Malasseziaceae</taxon>
        <taxon>Malassezia</taxon>
    </lineage>
</organism>
<evidence type="ECO:0000256" key="8">
    <source>
        <dbReference type="ARBA" id="ARBA00023002"/>
    </source>
</evidence>
<accession>A0A2N1JB56</accession>
<dbReference type="SUPFAM" id="SSF53597">
    <property type="entry name" value="Dihydrofolate reductase-like"/>
    <property type="match status" value="1"/>
</dbReference>
<name>A0A2N1JB56_9BASI</name>
<proteinExistence type="inferred from homology"/>
<dbReference type="EC" id="1.1.1.302" evidence="4"/>
<evidence type="ECO:0000313" key="15">
    <source>
        <dbReference type="EMBL" id="PKI83776.1"/>
    </source>
</evidence>
<evidence type="ECO:0000256" key="3">
    <source>
        <dbReference type="ARBA" id="ARBA00009723"/>
    </source>
</evidence>
<evidence type="ECO:0000256" key="2">
    <source>
        <dbReference type="ARBA" id="ARBA00005104"/>
    </source>
</evidence>
<evidence type="ECO:0000256" key="1">
    <source>
        <dbReference type="ARBA" id="ARBA00003555"/>
    </source>
</evidence>
<dbReference type="PANTHER" id="PTHR38011:SF7">
    <property type="entry name" value="2,5-DIAMINO-6-RIBOSYLAMINO-4(3H)-PYRIMIDINONE 5'-PHOSPHATE REDUCTASE"/>
    <property type="match status" value="1"/>
</dbReference>
<dbReference type="AlphaFoldDB" id="A0A2N1JB56"/>
<evidence type="ECO:0000256" key="4">
    <source>
        <dbReference type="ARBA" id="ARBA00012851"/>
    </source>
</evidence>
<evidence type="ECO:0000256" key="10">
    <source>
        <dbReference type="ARBA" id="ARBA00031630"/>
    </source>
</evidence>
<dbReference type="GO" id="GO:0008703">
    <property type="term" value="F:5-amino-6-(5-phosphoribosylamino)uracil reductase activity"/>
    <property type="evidence" value="ECO:0007669"/>
    <property type="project" value="InterPro"/>
</dbReference>
<dbReference type="InterPro" id="IPR002734">
    <property type="entry name" value="RibDG_C"/>
</dbReference>
<comment type="function">
    <text evidence="1">Catalyzes an early step in riboflavin biosynthesis, the NADPH-dependent reduction of the ribose side chain of 2,5-diamino-6-ribosylamino-4(3H)-pyrimidinone 5'-phosphate, yielding 2,5-diamino-6-ribitylamino-4(3H)-pyrimidinone 5'-phosphate.</text>
</comment>
<feature type="region of interest" description="Disordered" evidence="13">
    <location>
        <begin position="284"/>
        <end position="303"/>
    </location>
</feature>
<sequence length="303" mass="33400">MNALPAHLASFLTKNVHMNKEPWVTLTFAQSKDGKIAGPNRQPLRLSGDETMAMTHEYVAFLIYPDCRSPRPVVLDLNLRTPPTARLLTHANDSSGVKPLVFTAHPMHASELTEWGLRRHNLERAGAQIRLLESDEHGVFTWETIFNQLRQEEITSVMIEGGANVIDSCLAAHSKTPFLNAVIVTVAPAKVGHDGYGYTTPLPLQGGEKSGLYFAEALEVGPDTVVAMHPRCWRAALLAVAMPRTEDDEAPSVPALPDLRTEQFFLSLARKDVHIPEVAVEEMHKHTHTNNATPWDKATGVST</sequence>
<dbReference type="STRING" id="2020962.A0A2N1JB56"/>
<keyword evidence="7" id="KW-0521">NADP</keyword>
<keyword evidence="8" id="KW-0560">Oxidoreductase</keyword>
<dbReference type="OrthoDB" id="5432at2759"/>
<evidence type="ECO:0000256" key="5">
    <source>
        <dbReference type="ARBA" id="ARBA00015035"/>
    </source>
</evidence>
<feature type="domain" description="Bacterial bifunctional deaminase-reductase C-terminal" evidence="14">
    <location>
        <begin position="68"/>
        <end position="225"/>
    </location>
</feature>
<dbReference type="GO" id="GO:0009231">
    <property type="term" value="P:riboflavin biosynthetic process"/>
    <property type="evidence" value="ECO:0007669"/>
    <property type="project" value="UniProtKB-KW"/>
</dbReference>
<evidence type="ECO:0000256" key="12">
    <source>
        <dbReference type="ARBA" id="ARBA00049020"/>
    </source>
</evidence>
<keyword evidence="16" id="KW-1185">Reference proteome</keyword>
<comment type="catalytic activity">
    <reaction evidence="12">
        <text>2,5-diamino-6-(1-D-ribitylamino)pyrimidin-4(3H)-one 5'-phosphate + NADP(+) = 2,5-diamino-6-(1-D-ribosylamino)pyrimidin-4(3H)-one 5'-phosphate + NADPH + H(+)</text>
        <dbReference type="Rhea" id="RHEA:27278"/>
        <dbReference type="ChEBI" id="CHEBI:15378"/>
        <dbReference type="ChEBI" id="CHEBI:57783"/>
        <dbReference type="ChEBI" id="CHEBI:58349"/>
        <dbReference type="ChEBI" id="CHEBI:58890"/>
        <dbReference type="ChEBI" id="CHEBI:59545"/>
        <dbReference type="EC" id="1.1.1.302"/>
    </reaction>
</comment>
<evidence type="ECO:0000313" key="16">
    <source>
        <dbReference type="Proteomes" id="UP000232875"/>
    </source>
</evidence>
<gene>
    <name evidence="15" type="primary">RIB7</name>
    <name evidence="15" type="ORF">MVES_001975</name>
</gene>
<dbReference type="InterPro" id="IPR050765">
    <property type="entry name" value="Riboflavin_Biosynth_HTPR"/>
</dbReference>
<keyword evidence="6" id="KW-0686">Riboflavin biosynthesis</keyword>
<evidence type="ECO:0000256" key="7">
    <source>
        <dbReference type="ARBA" id="ARBA00022857"/>
    </source>
</evidence>
<dbReference type="PANTHER" id="PTHR38011">
    <property type="entry name" value="DIHYDROFOLATE REDUCTASE FAMILY PROTEIN (AFU_ORTHOLOGUE AFUA_8G06820)"/>
    <property type="match status" value="1"/>
</dbReference>
<evidence type="ECO:0000259" key="14">
    <source>
        <dbReference type="Pfam" id="PF01872"/>
    </source>
</evidence>
<comment type="catalytic activity">
    <reaction evidence="11">
        <text>2,5-diamino-6-(1-D-ribitylamino)pyrimidin-4(3H)-one 5'-phosphate + NAD(+) = 2,5-diamino-6-(1-D-ribosylamino)pyrimidin-4(3H)-one 5'-phosphate + NADH + H(+)</text>
        <dbReference type="Rhea" id="RHEA:27274"/>
        <dbReference type="ChEBI" id="CHEBI:15378"/>
        <dbReference type="ChEBI" id="CHEBI:57540"/>
        <dbReference type="ChEBI" id="CHEBI:57945"/>
        <dbReference type="ChEBI" id="CHEBI:58890"/>
        <dbReference type="ChEBI" id="CHEBI:59545"/>
        <dbReference type="EC" id="1.1.1.302"/>
    </reaction>
</comment>
<reference evidence="15 16" key="1">
    <citation type="submission" date="2017-10" db="EMBL/GenBank/DDBJ databases">
        <title>A novel species of cold-tolerant Malassezia isolated from bats.</title>
        <authorList>
            <person name="Lorch J.M."/>
            <person name="Palmer J.M."/>
            <person name="Vanderwolf K.J."/>
            <person name="Schmidt K.Z."/>
            <person name="Verant M.L."/>
            <person name="Weller T.J."/>
            <person name="Blehert D.S."/>
        </authorList>
    </citation>
    <scope>NUCLEOTIDE SEQUENCE [LARGE SCALE GENOMIC DNA]</scope>
    <source>
        <strain evidence="15 16">NWHC:44797-103</strain>
    </source>
</reference>
<dbReference type="Proteomes" id="UP000232875">
    <property type="component" value="Unassembled WGS sequence"/>
</dbReference>
<evidence type="ECO:0000256" key="9">
    <source>
        <dbReference type="ARBA" id="ARBA00030073"/>
    </source>
</evidence>
<protein>
    <recommendedName>
        <fullName evidence="5">2,5-diamino-6-ribosylamino-4(3H)-pyrimidinone 5'-phosphate reductase</fullName>
        <ecNumber evidence="4">1.1.1.302</ecNumber>
    </recommendedName>
    <alternativeName>
        <fullName evidence="10">2,5-diamino-6-(5-phospho-D-ribosylamino)pyrimidin-4(3H)-one reductase</fullName>
    </alternativeName>
    <alternativeName>
        <fullName evidence="9">2,5-diamino-6-ribitylamino-4(3H)-pyrimidinone 5'-phosphate synthase</fullName>
    </alternativeName>
</protein>
<comment type="similarity">
    <text evidence="3">Belongs to the HTP reductase family.</text>
</comment>
<evidence type="ECO:0000256" key="6">
    <source>
        <dbReference type="ARBA" id="ARBA00022619"/>
    </source>
</evidence>
<comment type="pathway">
    <text evidence="2">Cofactor biosynthesis; riboflavin biosynthesis.</text>
</comment>
<evidence type="ECO:0000256" key="13">
    <source>
        <dbReference type="SAM" id="MobiDB-lite"/>
    </source>
</evidence>
<dbReference type="Gene3D" id="3.40.430.10">
    <property type="entry name" value="Dihydrofolate Reductase, subunit A"/>
    <property type="match status" value="2"/>
</dbReference>